<dbReference type="InterPro" id="IPR011104">
    <property type="entry name" value="Hpr_kin/Pase_C"/>
</dbReference>
<sequence length="140" mass="14895">MTDQGQIHATTVSVEGKGILLMGPSGSGKSALALGLLALGAQLVSDDITLLHRDHDTVTARAPDAAPAAIEARFVGLLRARLTDAVPVALVIDMGREESERLPPHRTTTLLGVDCPCLHKVAHNHFPAAIMQYIRHGRLE</sequence>
<reference evidence="3" key="1">
    <citation type="submission" date="2018-05" db="EMBL/GenBank/DDBJ databases">
        <authorList>
            <person name="Du Z."/>
            <person name="Wang X."/>
        </authorList>
    </citation>
    <scope>NUCLEOTIDE SEQUENCE [LARGE SCALE GENOMIC DNA]</scope>
    <source>
        <strain evidence="3">WDS4C29</strain>
    </source>
</reference>
<name>A0A2V1PBD1_9RHOB</name>
<dbReference type="GO" id="GO:0006109">
    <property type="term" value="P:regulation of carbohydrate metabolic process"/>
    <property type="evidence" value="ECO:0007669"/>
    <property type="project" value="InterPro"/>
</dbReference>
<dbReference type="Pfam" id="PF07475">
    <property type="entry name" value="Hpr_kinase_C"/>
    <property type="match status" value="1"/>
</dbReference>
<organism evidence="2 3">
    <name type="scientific">Salibaculum griseiflavum</name>
    <dbReference type="NCBI Taxonomy" id="1914409"/>
    <lineage>
        <taxon>Bacteria</taxon>
        <taxon>Pseudomonadati</taxon>
        <taxon>Pseudomonadota</taxon>
        <taxon>Alphaproteobacteria</taxon>
        <taxon>Rhodobacterales</taxon>
        <taxon>Roseobacteraceae</taxon>
        <taxon>Salibaculum</taxon>
    </lineage>
</organism>
<dbReference type="EMBL" id="QETF01000001">
    <property type="protein sequence ID" value="PWG18527.1"/>
    <property type="molecule type" value="Genomic_DNA"/>
</dbReference>
<dbReference type="Gene3D" id="3.40.50.300">
    <property type="entry name" value="P-loop containing nucleotide triphosphate hydrolases"/>
    <property type="match status" value="1"/>
</dbReference>
<accession>A0A2V1PBD1</accession>
<proteinExistence type="predicted"/>
<comment type="caution">
    <text evidence="2">The sequence shown here is derived from an EMBL/GenBank/DDBJ whole genome shotgun (WGS) entry which is preliminary data.</text>
</comment>
<keyword evidence="2" id="KW-0418">Kinase</keyword>
<dbReference type="GO" id="GO:0000155">
    <property type="term" value="F:phosphorelay sensor kinase activity"/>
    <property type="evidence" value="ECO:0007669"/>
    <property type="project" value="InterPro"/>
</dbReference>
<feature type="domain" description="HPr kinase/phosphorylase C-terminal" evidence="1">
    <location>
        <begin position="2"/>
        <end position="79"/>
    </location>
</feature>
<keyword evidence="3" id="KW-1185">Reference proteome</keyword>
<dbReference type="SUPFAM" id="SSF53795">
    <property type="entry name" value="PEP carboxykinase-like"/>
    <property type="match status" value="1"/>
</dbReference>
<evidence type="ECO:0000313" key="2">
    <source>
        <dbReference type="EMBL" id="PWG18527.1"/>
    </source>
</evidence>
<dbReference type="GO" id="GO:0005524">
    <property type="term" value="F:ATP binding"/>
    <property type="evidence" value="ECO:0007669"/>
    <property type="project" value="InterPro"/>
</dbReference>
<evidence type="ECO:0000313" key="3">
    <source>
        <dbReference type="Proteomes" id="UP000245293"/>
    </source>
</evidence>
<dbReference type="InterPro" id="IPR027417">
    <property type="entry name" value="P-loop_NTPase"/>
</dbReference>
<keyword evidence="2" id="KW-0808">Transferase</keyword>
<dbReference type="OrthoDB" id="8326226at2"/>
<gene>
    <name evidence="2" type="ORF">DFK10_00985</name>
</gene>
<dbReference type="Proteomes" id="UP000245293">
    <property type="component" value="Unassembled WGS sequence"/>
</dbReference>
<dbReference type="AlphaFoldDB" id="A0A2V1PBD1"/>
<protein>
    <submittedName>
        <fullName evidence="2">Serine kinase</fullName>
    </submittedName>
</protein>
<dbReference type="RefSeq" id="WP_109385662.1">
    <property type="nucleotide sequence ID" value="NZ_QETF01000001.1"/>
</dbReference>
<evidence type="ECO:0000259" key="1">
    <source>
        <dbReference type="Pfam" id="PF07475"/>
    </source>
</evidence>